<dbReference type="PANTHER" id="PTHR43133">
    <property type="entry name" value="RNA POLYMERASE ECF-TYPE SIGMA FACTO"/>
    <property type="match status" value="1"/>
</dbReference>
<keyword evidence="3" id="KW-0731">Sigma factor</keyword>
<reference evidence="7 8" key="1">
    <citation type="submission" date="2023-05" db="EMBL/GenBank/DDBJ databases">
        <title>Novel species of genus Flectobacillus isolated from stream in China.</title>
        <authorList>
            <person name="Lu H."/>
        </authorList>
    </citation>
    <scope>NUCLEOTIDE SEQUENCE [LARGE SCALE GENOMIC DNA]</scope>
    <source>
        <strain evidence="7 8">DC10W</strain>
    </source>
</reference>
<dbReference type="Pfam" id="PF08281">
    <property type="entry name" value="Sigma70_r4_2"/>
    <property type="match status" value="1"/>
</dbReference>
<sequence>MLDESAYLQLWQKIIKGDRKAFEKLFDALGKELVSYAYKITLDRALAKDAVQDVFVDLWLYRSNLNEDVQVKFYLYRCVRRATTKLLRRDNQENTEVQWYPTDFEADELSPEMLLCRIESESFQEAQIEKSLKILSEREREIITLKYYSNLKLREIANLLEIKEQTVANILQKALTKLRQQLSYLISIVLFFIFG</sequence>
<dbReference type="InterPro" id="IPR013324">
    <property type="entry name" value="RNA_pol_sigma_r3/r4-like"/>
</dbReference>
<evidence type="ECO:0000256" key="2">
    <source>
        <dbReference type="ARBA" id="ARBA00023015"/>
    </source>
</evidence>
<dbReference type="SUPFAM" id="SSF88659">
    <property type="entry name" value="Sigma3 and sigma4 domains of RNA polymerase sigma factors"/>
    <property type="match status" value="1"/>
</dbReference>
<name>A0ABT6YQ46_9BACT</name>
<dbReference type="Pfam" id="PF04542">
    <property type="entry name" value="Sigma70_r2"/>
    <property type="match status" value="1"/>
</dbReference>
<dbReference type="InterPro" id="IPR007627">
    <property type="entry name" value="RNA_pol_sigma70_r2"/>
</dbReference>
<dbReference type="CDD" id="cd06171">
    <property type="entry name" value="Sigma70_r4"/>
    <property type="match status" value="1"/>
</dbReference>
<evidence type="ECO:0000256" key="3">
    <source>
        <dbReference type="ARBA" id="ARBA00023082"/>
    </source>
</evidence>
<comment type="similarity">
    <text evidence="1">Belongs to the sigma-70 factor family. ECF subfamily.</text>
</comment>
<dbReference type="NCBIfam" id="TIGR02937">
    <property type="entry name" value="sigma70-ECF"/>
    <property type="match status" value="1"/>
</dbReference>
<dbReference type="InterPro" id="IPR014284">
    <property type="entry name" value="RNA_pol_sigma-70_dom"/>
</dbReference>
<feature type="domain" description="RNA polymerase sigma-70 region 2" evidence="5">
    <location>
        <begin position="25"/>
        <end position="90"/>
    </location>
</feature>
<dbReference type="PANTHER" id="PTHR43133:SF46">
    <property type="entry name" value="RNA POLYMERASE SIGMA-70 FACTOR ECF SUBFAMILY"/>
    <property type="match status" value="1"/>
</dbReference>
<keyword evidence="4" id="KW-0804">Transcription</keyword>
<dbReference type="Proteomes" id="UP001236569">
    <property type="component" value="Unassembled WGS sequence"/>
</dbReference>
<dbReference type="InterPro" id="IPR036388">
    <property type="entry name" value="WH-like_DNA-bd_sf"/>
</dbReference>
<dbReference type="RefSeq" id="WP_283370618.1">
    <property type="nucleotide sequence ID" value="NZ_JASHID010000010.1"/>
</dbReference>
<proteinExistence type="inferred from homology"/>
<keyword evidence="2" id="KW-0805">Transcription regulation</keyword>
<dbReference type="Gene3D" id="1.10.10.10">
    <property type="entry name" value="Winged helix-like DNA-binding domain superfamily/Winged helix DNA-binding domain"/>
    <property type="match status" value="1"/>
</dbReference>
<keyword evidence="8" id="KW-1185">Reference proteome</keyword>
<evidence type="ECO:0000256" key="4">
    <source>
        <dbReference type="ARBA" id="ARBA00023163"/>
    </source>
</evidence>
<evidence type="ECO:0000313" key="7">
    <source>
        <dbReference type="EMBL" id="MDI9865645.1"/>
    </source>
</evidence>
<gene>
    <name evidence="7" type="ORF">QM480_14975</name>
</gene>
<evidence type="ECO:0000313" key="8">
    <source>
        <dbReference type="Proteomes" id="UP001236569"/>
    </source>
</evidence>
<evidence type="ECO:0000256" key="1">
    <source>
        <dbReference type="ARBA" id="ARBA00010641"/>
    </source>
</evidence>
<evidence type="ECO:0000259" key="6">
    <source>
        <dbReference type="Pfam" id="PF08281"/>
    </source>
</evidence>
<organism evidence="7 8">
    <name type="scientific">Flectobacillus longus</name>
    <dbReference type="NCBI Taxonomy" id="2984207"/>
    <lineage>
        <taxon>Bacteria</taxon>
        <taxon>Pseudomonadati</taxon>
        <taxon>Bacteroidota</taxon>
        <taxon>Cytophagia</taxon>
        <taxon>Cytophagales</taxon>
        <taxon>Flectobacillaceae</taxon>
        <taxon>Flectobacillus</taxon>
    </lineage>
</organism>
<feature type="domain" description="RNA polymerase sigma factor 70 region 4 type 2" evidence="6">
    <location>
        <begin position="127"/>
        <end position="178"/>
    </location>
</feature>
<dbReference type="Gene3D" id="1.10.1740.10">
    <property type="match status" value="1"/>
</dbReference>
<dbReference type="InterPro" id="IPR013325">
    <property type="entry name" value="RNA_pol_sigma_r2"/>
</dbReference>
<dbReference type="SUPFAM" id="SSF88946">
    <property type="entry name" value="Sigma2 domain of RNA polymerase sigma factors"/>
    <property type="match status" value="1"/>
</dbReference>
<evidence type="ECO:0000259" key="5">
    <source>
        <dbReference type="Pfam" id="PF04542"/>
    </source>
</evidence>
<dbReference type="InterPro" id="IPR013249">
    <property type="entry name" value="RNA_pol_sigma70_r4_t2"/>
</dbReference>
<dbReference type="InterPro" id="IPR039425">
    <property type="entry name" value="RNA_pol_sigma-70-like"/>
</dbReference>
<protein>
    <submittedName>
        <fullName evidence="7">Sigma-70 family RNA polymerase sigma factor</fullName>
    </submittedName>
</protein>
<accession>A0ABT6YQ46</accession>
<dbReference type="EMBL" id="JASHID010000010">
    <property type="protein sequence ID" value="MDI9865645.1"/>
    <property type="molecule type" value="Genomic_DNA"/>
</dbReference>
<comment type="caution">
    <text evidence="7">The sequence shown here is derived from an EMBL/GenBank/DDBJ whole genome shotgun (WGS) entry which is preliminary data.</text>
</comment>